<dbReference type="EMBL" id="GBHO01006184">
    <property type="protein sequence ID" value="JAG37420.1"/>
    <property type="molecule type" value="Transcribed_RNA"/>
</dbReference>
<evidence type="ECO:0000256" key="1">
    <source>
        <dbReference type="ARBA" id="ARBA00022741"/>
    </source>
</evidence>
<accession>A0A0A9Z6J0</accession>
<dbReference type="EMBL" id="GDHC01013369">
    <property type="protein sequence ID" value="JAQ05260.1"/>
    <property type="molecule type" value="Transcribed_RNA"/>
</dbReference>
<dbReference type="InterPro" id="IPR036961">
    <property type="entry name" value="Kinesin_motor_dom_sf"/>
</dbReference>
<dbReference type="AlphaFoldDB" id="A0A0A9Z6J0"/>
<dbReference type="EMBL" id="GBHO01006185">
    <property type="protein sequence ID" value="JAG37419.1"/>
    <property type="molecule type" value="Transcribed_RNA"/>
</dbReference>
<dbReference type="PANTHER" id="PTHR35615:SF2">
    <property type="entry name" value="PROTEIN KINASE DOMAIN-CONTAINING PROTEIN"/>
    <property type="match status" value="1"/>
</dbReference>
<dbReference type="InterPro" id="IPR027417">
    <property type="entry name" value="P-loop_NTPase"/>
</dbReference>
<reference evidence="4" key="2">
    <citation type="submission" date="2014-07" db="EMBL/GenBank/DDBJ databases">
        <authorList>
            <person name="Hull J."/>
        </authorList>
    </citation>
    <scope>NUCLEOTIDE SEQUENCE</scope>
</reference>
<name>A0A0A9Z6J0_LYGHE</name>
<dbReference type="GO" id="GO:0005524">
    <property type="term" value="F:ATP binding"/>
    <property type="evidence" value="ECO:0007669"/>
    <property type="project" value="UniProtKB-KW"/>
</dbReference>
<keyword evidence="1" id="KW-0547">Nucleotide-binding</keyword>
<dbReference type="Gene3D" id="3.40.850.10">
    <property type="entry name" value="Kinesin motor domain"/>
    <property type="match status" value="1"/>
</dbReference>
<keyword evidence="2" id="KW-0067">ATP-binding</keyword>
<evidence type="ECO:0000313" key="4">
    <source>
        <dbReference type="EMBL" id="JAG37420.1"/>
    </source>
</evidence>
<reference evidence="4" key="1">
    <citation type="journal article" date="2014" name="PLoS ONE">
        <title>Transcriptome-Based Identification of ABC Transporters in the Western Tarnished Plant Bug Lygus hesperus.</title>
        <authorList>
            <person name="Hull J.J."/>
            <person name="Chaney K."/>
            <person name="Geib S.M."/>
            <person name="Fabrick J.A."/>
            <person name="Brent C.S."/>
            <person name="Walsh D."/>
            <person name="Lavine L.C."/>
        </authorList>
    </citation>
    <scope>NUCLEOTIDE SEQUENCE</scope>
</reference>
<evidence type="ECO:0000256" key="2">
    <source>
        <dbReference type="ARBA" id="ARBA00022840"/>
    </source>
</evidence>
<protein>
    <submittedName>
        <fullName evidence="4">Kinesin-like protein KIF1C</fullName>
    </submittedName>
</protein>
<proteinExistence type="predicted"/>
<evidence type="ECO:0000313" key="3">
    <source>
        <dbReference type="EMBL" id="JAG37419.1"/>
    </source>
</evidence>
<gene>
    <name evidence="4" type="primary">KIF1C_1</name>
    <name evidence="3" type="synonym">KIF1C_0</name>
    <name evidence="4" type="ORF">CM83_23863</name>
    <name evidence="3" type="ORF">CM83_23865</name>
    <name evidence="5" type="ORF">g.23154</name>
</gene>
<dbReference type="PANTHER" id="PTHR35615">
    <property type="entry name" value="PRESENT IN THE OUTER MITOCHONDRIAL MEMBRANE PROTEOME 22-RELATED"/>
    <property type="match status" value="1"/>
</dbReference>
<evidence type="ECO:0000313" key="5">
    <source>
        <dbReference type="EMBL" id="JAQ05260.1"/>
    </source>
</evidence>
<organism evidence="4">
    <name type="scientific">Lygus hesperus</name>
    <name type="common">Western plant bug</name>
    <dbReference type="NCBI Taxonomy" id="30085"/>
    <lineage>
        <taxon>Eukaryota</taxon>
        <taxon>Metazoa</taxon>
        <taxon>Ecdysozoa</taxon>
        <taxon>Arthropoda</taxon>
        <taxon>Hexapoda</taxon>
        <taxon>Insecta</taxon>
        <taxon>Pterygota</taxon>
        <taxon>Neoptera</taxon>
        <taxon>Paraneoptera</taxon>
        <taxon>Hemiptera</taxon>
        <taxon>Heteroptera</taxon>
        <taxon>Panheteroptera</taxon>
        <taxon>Cimicomorpha</taxon>
        <taxon>Miridae</taxon>
        <taxon>Mirini</taxon>
        <taxon>Lygus</taxon>
    </lineage>
</organism>
<sequence>MKSVFARTSNSSYSDSSNSRELSVSVCLIQDDVVMDLLADEPRSFVTLVVAESPLFGNVVNGAQYLYMNNAADFNETLDSALELAEHVQTQNLNSTTSAITGDRQLIYANKGEDGILVVICVLKQIRRNQNGEKDVIVSSLFVSGVGDGIPHYSRILDKHPA</sequence>
<dbReference type="SUPFAM" id="SSF52540">
    <property type="entry name" value="P-loop containing nucleoside triphosphate hydrolases"/>
    <property type="match status" value="1"/>
</dbReference>
<reference evidence="5" key="3">
    <citation type="journal article" date="2016" name="Gigascience">
        <title>De novo construction of an expanded transcriptome assembly for the western tarnished plant bug, Lygus hesperus.</title>
        <authorList>
            <person name="Tassone E.E."/>
            <person name="Geib S.M."/>
            <person name="Hall B."/>
            <person name="Fabrick J.A."/>
            <person name="Brent C.S."/>
            <person name="Hull J.J."/>
        </authorList>
    </citation>
    <scope>NUCLEOTIDE SEQUENCE</scope>
</reference>